<accession>A0A0U2WSC6</accession>
<evidence type="ECO:0000313" key="1">
    <source>
        <dbReference type="EMBL" id="ALS34763.1"/>
    </source>
</evidence>
<dbReference type="Proteomes" id="UP000065261">
    <property type="component" value="Chromosome II"/>
</dbReference>
<reference evidence="1 2" key="1">
    <citation type="submission" date="2015-03" db="EMBL/GenBank/DDBJ databases">
        <authorList>
            <person name="Murphy D."/>
        </authorList>
    </citation>
    <scope>NUCLEOTIDE SEQUENCE [LARGE SCALE GENOMIC DNA]</scope>
    <source>
        <strain evidence="1 2">KMM 520</strain>
    </source>
</reference>
<dbReference type="PATRIC" id="fig|1315283.4.peg.3354"/>
<protein>
    <submittedName>
        <fullName evidence="1">Uncharacterized protein</fullName>
    </submittedName>
</protein>
<dbReference type="AlphaFoldDB" id="A0A0U2WSC6"/>
<dbReference type="KEGG" id="ptn:PTRA_b0250"/>
<dbReference type="EMBL" id="CP011035">
    <property type="protein sequence ID" value="ALS34763.1"/>
    <property type="molecule type" value="Genomic_DNA"/>
</dbReference>
<name>A0A0U2WSC6_9GAMM</name>
<evidence type="ECO:0000313" key="2">
    <source>
        <dbReference type="Proteomes" id="UP000065261"/>
    </source>
</evidence>
<gene>
    <name evidence="1" type="ORF">PTRA_b0250</name>
</gene>
<sequence>MFNLYHTLYLLWRLDVSFWQVNEPNNPRTTADKERILSR</sequence>
<proteinExistence type="predicted"/>
<organism evidence="1">
    <name type="scientific">Pseudoalteromonas translucida KMM 520</name>
    <dbReference type="NCBI Taxonomy" id="1315283"/>
    <lineage>
        <taxon>Bacteria</taxon>
        <taxon>Pseudomonadati</taxon>
        <taxon>Pseudomonadota</taxon>
        <taxon>Gammaproteobacteria</taxon>
        <taxon>Alteromonadales</taxon>
        <taxon>Pseudoalteromonadaceae</taxon>
        <taxon>Pseudoalteromonas</taxon>
    </lineage>
</organism>